<keyword evidence="8" id="KW-0325">Glycoprotein</keyword>
<feature type="transmembrane region" description="Helical" evidence="11">
    <location>
        <begin position="27"/>
        <end position="52"/>
    </location>
</feature>
<reference evidence="13 14" key="1">
    <citation type="submission" date="2022-05" db="EMBL/GenBank/DDBJ databases">
        <authorList>
            <consortium name="Genoscope - CEA"/>
            <person name="William W."/>
        </authorList>
    </citation>
    <scope>NUCLEOTIDE SEQUENCE [LARGE SCALE GENOMIC DNA]</scope>
</reference>
<feature type="transmembrane region" description="Helical" evidence="11">
    <location>
        <begin position="214"/>
        <end position="243"/>
    </location>
</feature>
<keyword evidence="2" id="KW-1003">Cell membrane</keyword>
<evidence type="ECO:0000256" key="6">
    <source>
        <dbReference type="ARBA" id="ARBA00023136"/>
    </source>
</evidence>
<dbReference type="PROSITE" id="PS00237">
    <property type="entry name" value="G_PROTEIN_RECEP_F1_1"/>
    <property type="match status" value="1"/>
</dbReference>
<feature type="transmembrane region" description="Helical" evidence="11">
    <location>
        <begin position="101"/>
        <end position="120"/>
    </location>
</feature>
<evidence type="ECO:0000256" key="7">
    <source>
        <dbReference type="ARBA" id="ARBA00023170"/>
    </source>
</evidence>
<dbReference type="Proteomes" id="UP001159405">
    <property type="component" value="Unassembled WGS sequence"/>
</dbReference>
<dbReference type="EMBL" id="CALNXK010000010">
    <property type="protein sequence ID" value="CAH3043021.1"/>
    <property type="molecule type" value="Genomic_DNA"/>
</dbReference>
<name>A0ABN8N4Z5_9CNID</name>
<feature type="non-terminal residue" evidence="13">
    <location>
        <position position="284"/>
    </location>
</feature>
<dbReference type="PANTHER" id="PTHR24246:SF27">
    <property type="entry name" value="ADENOSINE RECEPTOR, ISOFORM A"/>
    <property type="match status" value="1"/>
</dbReference>
<sequence length="284" mass="32137">MAIISVSTNTHNTSLTASGEIVSKAPVITWSFALALEAVVIVVGNLLTIVLFASNKKLRTKKSLYLVLNMAFADLVLGGVCLPISVYVLGTRYRTYNSNQFLKIVVTVFSQASLITAALISAERFYAIYWPLKHRTFTTRAYKLVILTVWIVATLFHTVYLLPCFTPLAVYTFVSFYALFLVLTICGFNIGIWRKCQQKTTSHHQNRALQNQRLTKALLLVSISTSCSWFPTIIYNLISIFGYKMSENIFLLTLFIHFTSSFINPIVYALRIPESRQSLDFFCF</sequence>
<dbReference type="Gene3D" id="1.20.1070.10">
    <property type="entry name" value="Rhodopsin 7-helix transmembrane proteins"/>
    <property type="match status" value="1"/>
</dbReference>
<evidence type="ECO:0000259" key="12">
    <source>
        <dbReference type="PROSITE" id="PS50262"/>
    </source>
</evidence>
<dbReference type="Pfam" id="PF00001">
    <property type="entry name" value="7tm_1"/>
    <property type="match status" value="1"/>
</dbReference>
<keyword evidence="3 10" id="KW-0812">Transmembrane</keyword>
<feature type="transmembrane region" description="Helical" evidence="11">
    <location>
        <begin position="168"/>
        <end position="193"/>
    </location>
</feature>
<gene>
    <name evidence="13" type="ORF">PLOB_00000840</name>
</gene>
<evidence type="ECO:0000256" key="3">
    <source>
        <dbReference type="ARBA" id="ARBA00022692"/>
    </source>
</evidence>
<keyword evidence="9 10" id="KW-0807">Transducer</keyword>
<evidence type="ECO:0000256" key="10">
    <source>
        <dbReference type="RuleBase" id="RU000688"/>
    </source>
</evidence>
<keyword evidence="4 11" id="KW-1133">Transmembrane helix</keyword>
<protein>
    <recommendedName>
        <fullName evidence="12">G-protein coupled receptors family 1 profile domain-containing protein</fullName>
    </recommendedName>
</protein>
<dbReference type="PRINTS" id="PR00237">
    <property type="entry name" value="GPCRRHODOPSN"/>
</dbReference>
<organism evidence="13 14">
    <name type="scientific">Porites lobata</name>
    <dbReference type="NCBI Taxonomy" id="104759"/>
    <lineage>
        <taxon>Eukaryota</taxon>
        <taxon>Metazoa</taxon>
        <taxon>Cnidaria</taxon>
        <taxon>Anthozoa</taxon>
        <taxon>Hexacorallia</taxon>
        <taxon>Scleractinia</taxon>
        <taxon>Fungiina</taxon>
        <taxon>Poritidae</taxon>
        <taxon>Porites</taxon>
    </lineage>
</organism>
<dbReference type="InterPro" id="IPR000276">
    <property type="entry name" value="GPCR_Rhodpsn"/>
</dbReference>
<evidence type="ECO:0000256" key="5">
    <source>
        <dbReference type="ARBA" id="ARBA00023040"/>
    </source>
</evidence>
<comment type="caution">
    <text evidence="13">The sequence shown here is derived from an EMBL/GenBank/DDBJ whole genome shotgun (WGS) entry which is preliminary data.</text>
</comment>
<evidence type="ECO:0000256" key="9">
    <source>
        <dbReference type="ARBA" id="ARBA00023224"/>
    </source>
</evidence>
<keyword evidence="5 10" id="KW-0297">G-protein coupled receptor</keyword>
<keyword evidence="7 10" id="KW-0675">Receptor</keyword>
<evidence type="ECO:0000313" key="14">
    <source>
        <dbReference type="Proteomes" id="UP001159405"/>
    </source>
</evidence>
<accession>A0ABN8N4Z5</accession>
<dbReference type="PROSITE" id="PS50262">
    <property type="entry name" value="G_PROTEIN_RECEP_F1_2"/>
    <property type="match status" value="1"/>
</dbReference>
<keyword evidence="6 11" id="KW-0472">Membrane</keyword>
<dbReference type="SUPFAM" id="SSF81321">
    <property type="entry name" value="Family A G protein-coupled receptor-like"/>
    <property type="match status" value="1"/>
</dbReference>
<keyword evidence="14" id="KW-1185">Reference proteome</keyword>
<proteinExistence type="inferred from homology"/>
<evidence type="ECO:0000256" key="11">
    <source>
        <dbReference type="SAM" id="Phobius"/>
    </source>
</evidence>
<evidence type="ECO:0000256" key="1">
    <source>
        <dbReference type="ARBA" id="ARBA00004651"/>
    </source>
</evidence>
<dbReference type="CDD" id="cd00637">
    <property type="entry name" value="7tm_classA_rhodopsin-like"/>
    <property type="match status" value="1"/>
</dbReference>
<feature type="domain" description="G-protein coupled receptors family 1 profile" evidence="12">
    <location>
        <begin position="44"/>
        <end position="268"/>
    </location>
</feature>
<evidence type="ECO:0000256" key="4">
    <source>
        <dbReference type="ARBA" id="ARBA00022989"/>
    </source>
</evidence>
<comment type="similarity">
    <text evidence="10">Belongs to the G-protein coupled receptor 1 family.</text>
</comment>
<comment type="subcellular location">
    <subcellularLocation>
        <location evidence="1">Cell membrane</location>
        <topology evidence="1">Multi-pass membrane protein</topology>
    </subcellularLocation>
</comment>
<evidence type="ECO:0000256" key="2">
    <source>
        <dbReference type="ARBA" id="ARBA00022475"/>
    </source>
</evidence>
<feature type="transmembrane region" description="Helical" evidence="11">
    <location>
        <begin position="64"/>
        <end position="89"/>
    </location>
</feature>
<evidence type="ECO:0000313" key="13">
    <source>
        <dbReference type="EMBL" id="CAH3043021.1"/>
    </source>
</evidence>
<feature type="transmembrane region" description="Helical" evidence="11">
    <location>
        <begin position="141"/>
        <end position="162"/>
    </location>
</feature>
<dbReference type="InterPro" id="IPR017452">
    <property type="entry name" value="GPCR_Rhodpsn_7TM"/>
</dbReference>
<dbReference type="PANTHER" id="PTHR24246">
    <property type="entry name" value="OLFACTORY RECEPTOR AND ADENOSINE RECEPTOR"/>
    <property type="match status" value="1"/>
</dbReference>
<dbReference type="SMART" id="SM01381">
    <property type="entry name" value="7TM_GPCR_Srsx"/>
    <property type="match status" value="1"/>
</dbReference>
<feature type="transmembrane region" description="Helical" evidence="11">
    <location>
        <begin position="249"/>
        <end position="270"/>
    </location>
</feature>
<evidence type="ECO:0000256" key="8">
    <source>
        <dbReference type="ARBA" id="ARBA00023180"/>
    </source>
</evidence>